<evidence type="ECO:0000256" key="3">
    <source>
        <dbReference type="SAM" id="MobiDB-lite"/>
    </source>
</evidence>
<evidence type="ECO:0000259" key="4">
    <source>
        <dbReference type="Pfam" id="PF00817"/>
    </source>
</evidence>
<proteinExistence type="inferred from homology"/>
<feature type="domain" description="UmuC" evidence="4">
    <location>
        <begin position="42"/>
        <end position="155"/>
    </location>
</feature>
<name>A0ABU3N7R5_9SPHN</name>
<protein>
    <submittedName>
        <fullName evidence="5">DNA polymerase Y family protein</fullName>
    </submittedName>
</protein>
<feature type="region of interest" description="Disordered" evidence="3">
    <location>
        <begin position="381"/>
        <end position="421"/>
    </location>
</feature>
<dbReference type="PANTHER" id="PTHR35369">
    <property type="entry name" value="BLR3025 PROTEIN-RELATED"/>
    <property type="match status" value="1"/>
</dbReference>
<dbReference type="Pfam" id="PF00817">
    <property type="entry name" value="IMS"/>
    <property type="match status" value="1"/>
</dbReference>
<evidence type="ECO:0000256" key="1">
    <source>
        <dbReference type="ARBA" id="ARBA00010945"/>
    </source>
</evidence>
<accession>A0ABU3N7R5</accession>
<dbReference type="PANTHER" id="PTHR35369:SF2">
    <property type="entry name" value="BLR3025 PROTEIN"/>
    <property type="match status" value="1"/>
</dbReference>
<dbReference type="CDD" id="cd03468">
    <property type="entry name" value="PolY_like"/>
    <property type="match status" value="1"/>
</dbReference>
<dbReference type="InterPro" id="IPR001126">
    <property type="entry name" value="UmuC"/>
</dbReference>
<gene>
    <name evidence="5" type="ORF">MZO42_17675</name>
</gene>
<evidence type="ECO:0000313" key="5">
    <source>
        <dbReference type="EMBL" id="MDT8760534.1"/>
    </source>
</evidence>
<comment type="caution">
    <text evidence="5">The sequence shown here is derived from an EMBL/GenBank/DDBJ whole genome shotgun (WGS) entry which is preliminary data.</text>
</comment>
<dbReference type="SUPFAM" id="SSF56672">
    <property type="entry name" value="DNA/RNA polymerases"/>
    <property type="match status" value="1"/>
</dbReference>
<dbReference type="InterPro" id="IPR050356">
    <property type="entry name" value="SulA_CellDiv_inhibitor"/>
</dbReference>
<dbReference type="EMBL" id="JALMLT010000005">
    <property type="protein sequence ID" value="MDT8760534.1"/>
    <property type="molecule type" value="Genomic_DNA"/>
</dbReference>
<keyword evidence="2" id="KW-0227">DNA damage</keyword>
<organism evidence="5">
    <name type="scientific">Sphingomonas psychrotolerans</name>
    <dbReference type="NCBI Taxonomy" id="1327635"/>
    <lineage>
        <taxon>Bacteria</taxon>
        <taxon>Pseudomonadati</taxon>
        <taxon>Pseudomonadota</taxon>
        <taxon>Alphaproteobacteria</taxon>
        <taxon>Sphingomonadales</taxon>
        <taxon>Sphingomonadaceae</taxon>
        <taxon>Sphingomonas</taxon>
    </lineage>
</organism>
<dbReference type="InterPro" id="IPR043502">
    <property type="entry name" value="DNA/RNA_pol_sf"/>
</dbReference>
<dbReference type="InterPro" id="IPR043128">
    <property type="entry name" value="Rev_trsase/Diguanyl_cyclase"/>
</dbReference>
<evidence type="ECO:0000256" key="2">
    <source>
        <dbReference type="ARBA" id="ARBA00022763"/>
    </source>
</evidence>
<reference evidence="5" key="1">
    <citation type="submission" date="2022-04" db="EMBL/GenBank/DDBJ databases">
        <title>Tomato heritable bacteria conferring resistance against bacterial wilt.</title>
        <authorList>
            <person name="Yin J."/>
        </authorList>
    </citation>
    <scope>NUCLEOTIDE SEQUENCE</scope>
    <source>
        <strain evidence="5">Cra20</strain>
    </source>
</reference>
<dbReference type="Gene3D" id="3.30.70.270">
    <property type="match status" value="1"/>
</dbReference>
<comment type="similarity">
    <text evidence="1">Belongs to the DNA polymerase type-Y family.</text>
</comment>
<dbReference type="Gene3D" id="3.40.1170.60">
    <property type="match status" value="1"/>
</dbReference>
<sequence>MRRVVSLYLPAWSTDRLRRKSGASPAEAPAPDQPLVTALPDHGRKVVAAVDAAAGGIGIAPGMTVTKARSLAPGLAVIDADPDADLAALTRLTLWCGRYSPVVAPDPPNGVWIDITGCAALFGSERALLKDLHRRVANAGFSLQIAVADTPGCAHAVARHVPAGRPVAILPGDQQKAMVLLPVAALRLEAHIVDGLHRLGFDRVEQLIETPRGPLARRFGRTLHQRLDQALGHAPEALEPIFAPHVPRARRGLLEPIVTPEAFAQVIDDLVADVAGQLTALGRGARRLDCHFQRVDGRVQAIRIGTAAPSRDPCHLARLLTRRTDQIEPGLGIEAMTLVAPLTEKLGSAQSDLAASAESKADLGGLVDALANRFGQKSLYRAEPRPGGMPERSVGQTSALATPGAGHWADDLPRPGRLIEPPQPIQVTAMLPDHPPAMFVWGRKRYRVVQADGPERLHGEWWRESGHEARTPHAVRDYFQVEVEGGGRYWLFRQGDGEHAATGAMAWFIHGAFA</sequence>